<dbReference type="PANTHER" id="PTHR12446:SF34">
    <property type="entry name" value="PROTEIN LIN-54 HOMOLOG"/>
    <property type="match status" value="1"/>
</dbReference>
<comment type="subcellular location">
    <subcellularLocation>
        <location evidence="1">Nucleus</location>
    </subcellularLocation>
</comment>
<keyword evidence="3" id="KW-0539">Nucleus</keyword>
<dbReference type="InterPro" id="IPR005172">
    <property type="entry name" value="CRC"/>
</dbReference>
<dbReference type="InterPro" id="IPR033467">
    <property type="entry name" value="Tesmin/TSO1-like_CXC"/>
</dbReference>
<evidence type="ECO:0000256" key="2">
    <source>
        <dbReference type="ARBA" id="ARBA00007267"/>
    </source>
</evidence>
<evidence type="ECO:0000259" key="4">
    <source>
        <dbReference type="PROSITE" id="PS51634"/>
    </source>
</evidence>
<evidence type="ECO:0000256" key="3">
    <source>
        <dbReference type="ARBA" id="ARBA00023242"/>
    </source>
</evidence>
<name>A0AAV2I102_LYMST</name>
<accession>A0AAV2I102</accession>
<dbReference type="EMBL" id="CAXITT010000375">
    <property type="protein sequence ID" value="CAL1540236.1"/>
    <property type="molecule type" value="Genomic_DNA"/>
</dbReference>
<protein>
    <recommendedName>
        <fullName evidence="4">CRC domain-containing protein</fullName>
    </recommendedName>
</protein>
<comment type="similarity">
    <text evidence="2">Belongs to the lin-54 family.</text>
</comment>
<feature type="domain" description="CRC" evidence="4">
    <location>
        <begin position="584"/>
        <end position="697"/>
    </location>
</feature>
<proteinExistence type="inferred from homology"/>
<evidence type="ECO:0000313" key="6">
    <source>
        <dbReference type="Proteomes" id="UP001497497"/>
    </source>
</evidence>
<dbReference type="SMART" id="SM01114">
    <property type="entry name" value="CXC"/>
    <property type="match status" value="2"/>
</dbReference>
<comment type="caution">
    <text evidence="5">The sequence shown here is derived from an EMBL/GenBank/DDBJ whole genome shotgun (WGS) entry which is preliminary data.</text>
</comment>
<keyword evidence="6" id="KW-1185">Reference proteome</keyword>
<dbReference type="PANTHER" id="PTHR12446">
    <property type="entry name" value="TESMIN/TSO1-RELATED"/>
    <property type="match status" value="1"/>
</dbReference>
<dbReference type="GO" id="GO:0006355">
    <property type="term" value="P:regulation of DNA-templated transcription"/>
    <property type="evidence" value="ECO:0007669"/>
    <property type="project" value="TreeGrafter"/>
</dbReference>
<sequence length="809" mass="85671">MSSQEEGHEALGSDTMEVVSAAGHVVANPLSGTKSETATSSMPTIIGNASSTFSVVGTSTTDAINYLTVQNHNGQLIIQQPIKTVGNGPALVNNGAALPKGHIIVRQKPAPNNQPTPLSSSNVPGDMVTLEKAGVKRPLPATGSNVITKVIITKNPTSGQPQAFPAGNNTQTFTLTSLPSSTSVSVNSLINSSSIVQSGTPTKTVTLTSQGILSPVKTVIATIPGTSTAKVVPYKIPISPSKTPTKITMIPMPRSPNKSTLNPTNITVLSRALNSLAQSGNVALKPGSPSKVIIKQGPAPTGSAITLKTQSLPTLAPQTAQSIRATQVMQSIRAPNVGQSAQPPAQNLRPMTIGAGNVQPVQVPGTRFHYVRLVTPVTVSSSQTTLAVVKPSASFPKITPAPKNAIPITMTSTPQTNQLKITLPIQQNTPLAPKPTPQGMHRIILPATSTNVPVQGTTVTSLAPIQPAPSVSIQNVSQLPPGTTILSANNANIQGLQGFALVPASYVTQFQQQMNMPQVAPPPRHVRDYFPKEAKGAQATLPPPPPRRDYVPIASIDPAITQYTVSRNAPTQNGPTLEATGARPRKPCNCTKSQCLKLYCDCFANGEFCQNCNCTNCANNLEHEEERSKAIKSCLDRNPQAFHPKIGKAKDVEGNRRHTKGCNCKRSGCLKNYCECYEAKIMCSNFCKCIGCKNFEESPERKTLMHLADAAEVRVQQQTAAKTKLSSQISCVPSRPPTAPASGERLPFALITSDVAEATSACLLAQAEEAERMKMPAVVQERMVIEEFGRCLMQIIDSANRTRTANSVA</sequence>
<evidence type="ECO:0000256" key="1">
    <source>
        <dbReference type="ARBA" id="ARBA00004123"/>
    </source>
</evidence>
<dbReference type="Proteomes" id="UP001497497">
    <property type="component" value="Unassembled WGS sequence"/>
</dbReference>
<dbReference type="GO" id="GO:0005634">
    <property type="term" value="C:nucleus"/>
    <property type="evidence" value="ECO:0007669"/>
    <property type="project" value="UniProtKB-SubCell"/>
</dbReference>
<reference evidence="5 6" key="1">
    <citation type="submission" date="2024-04" db="EMBL/GenBank/DDBJ databases">
        <authorList>
            <consortium name="Genoscope - CEA"/>
            <person name="William W."/>
        </authorList>
    </citation>
    <scope>NUCLEOTIDE SEQUENCE [LARGE SCALE GENOMIC DNA]</scope>
</reference>
<evidence type="ECO:0000313" key="5">
    <source>
        <dbReference type="EMBL" id="CAL1540236.1"/>
    </source>
</evidence>
<dbReference type="Pfam" id="PF03638">
    <property type="entry name" value="TCR"/>
    <property type="match status" value="2"/>
</dbReference>
<gene>
    <name evidence="5" type="ORF">GSLYS_00013922001</name>
</gene>
<organism evidence="5 6">
    <name type="scientific">Lymnaea stagnalis</name>
    <name type="common">Great pond snail</name>
    <name type="synonym">Helix stagnalis</name>
    <dbReference type="NCBI Taxonomy" id="6523"/>
    <lineage>
        <taxon>Eukaryota</taxon>
        <taxon>Metazoa</taxon>
        <taxon>Spiralia</taxon>
        <taxon>Lophotrochozoa</taxon>
        <taxon>Mollusca</taxon>
        <taxon>Gastropoda</taxon>
        <taxon>Heterobranchia</taxon>
        <taxon>Euthyneura</taxon>
        <taxon>Panpulmonata</taxon>
        <taxon>Hygrophila</taxon>
        <taxon>Lymnaeoidea</taxon>
        <taxon>Lymnaeidae</taxon>
        <taxon>Lymnaea</taxon>
    </lineage>
</organism>
<dbReference type="AlphaFoldDB" id="A0AAV2I102"/>
<dbReference type="PROSITE" id="PS51634">
    <property type="entry name" value="CRC"/>
    <property type="match status" value="1"/>
</dbReference>
<dbReference type="InterPro" id="IPR028307">
    <property type="entry name" value="Lin-54_fam"/>
</dbReference>